<dbReference type="PANTHER" id="PTHR47642">
    <property type="entry name" value="ATP-DEPENDENT DNA HELICASE"/>
    <property type="match status" value="1"/>
</dbReference>
<dbReference type="SUPFAM" id="SSF52540">
    <property type="entry name" value="P-loop containing nucleoside triphosphate hydrolases"/>
    <property type="match status" value="2"/>
</dbReference>
<dbReference type="PANTHER" id="PTHR47642:SF5">
    <property type="entry name" value="ATP-DEPENDENT DNA HELICASE"/>
    <property type="match status" value="1"/>
</dbReference>
<evidence type="ECO:0000256" key="1">
    <source>
        <dbReference type="ARBA" id="ARBA00022741"/>
    </source>
</evidence>
<evidence type="ECO:0000256" key="9">
    <source>
        <dbReference type="PROSITE-ProRule" id="PRU00047"/>
    </source>
</evidence>
<dbReference type="Pfam" id="PF21530">
    <property type="entry name" value="Pif1_2B_dom"/>
    <property type="match status" value="1"/>
</dbReference>
<comment type="similarity">
    <text evidence="10">Belongs to the helicase family.</text>
</comment>
<dbReference type="PROSITE" id="PS50158">
    <property type="entry name" value="ZF_CCHC"/>
    <property type="match status" value="2"/>
</dbReference>
<dbReference type="GO" id="GO:0000723">
    <property type="term" value="P:telomere maintenance"/>
    <property type="evidence" value="ECO:0007669"/>
    <property type="project" value="InterPro"/>
</dbReference>
<evidence type="ECO:0000256" key="10">
    <source>
        <dbReference type="RuleBase" id="RU363044"/>
    </source>
</evidence>
<feature type="domain" description="CCHC-type" evidence="12">
    <location>
        <begin position="586"/>
        <end position="600"/>
    </location>
</feature>
<sequence>MSSPPRPCPSSAGDAGTGKSFLLNRIIAQLREEYGEDFGSAVGVTAATGIAAVQIAGSTLHSCMGCGVARTVDDFQRMWKRKAALRALKVGLEWDWLPVVAVEYGHAEFFHMIEAMCRSIRGLDAPFGGLQLVLCGDFFQLPPITTRWTPSLPKAAFLNRGFCFQCPAWHRCNLECRVLTKVWRQSDQAFVSILNAVRFGDNAAAQRLYQQCRRPLAERDGIKPTQLFSRNADVDRVNAQELAQLAGVPQLCQAQDAVEVAAPADEDGRQLSAHQRQQMEQRLWQHDFFRDCMAGKETQLKVGAQVMLVKNLELGGSQMLVNGSRGVVTRFMSKAEYEADLRAQLAAAKRSLKRGGDLPLSPGGGFVVSGLSSGGAQLERVSRQLQLLGKWGSPDSRIPVVRFLHGREVPMGPAVFSAELAGVGSCARTQIPLKLAWAITVHKSQGLTLDLARVSLKDCFADGQAYVALSRVRSLEGLQVLDVSPTCVKTSPIVLRFHQALRAGQDYQDDAWVQWQRQHACDAPPPPQASEAVMLGGVVINGPGGPSPGGFGRSSYGGGGGSYRSPAAVAAGGYGGGGGARANDVCYRCRQPGHWASDCPTLGGNQPGGGSSRKRPAPGSAPTPPMPGAQQQQQQAPPPAAQQQQQQEQQPSKRSRTARAAAKQAKLTGGMAPGSIRAFFKPMPAAAGGGKGPGNCYRCGSSDHWSRDCPSSK</sequence>
<evidence type="ECO:0000256" key="3">
    <source>
        <dbReference type="ARBA" id="ARBA00022801"/>
    </source>
</evidence>
<protein>
    <recommendedName>
        <fullName evidence="10">ATP-dependent DNA helicase</fullName>
        <ecNumber evidence="10">5.6.2.3</ecNumber>
    </recommendedName>
</protein>
<keyword evidence="3 10" id="KW-0378">Hydrolase</keyword>
<dbReference type="GO" id="GO:0006310">
    <property type="term" value="P:DNA recombination"/>
    <property type="evidence" value="ECO:0007669"/>
    <property type="project" value="UniProtKB-KW"/>
</dbReference>
<feature type="compositionally biased region" description="Low complexity" evidence="11">
    <location>
        <begin position="628"/>
        <end position="650"/>
    </location>
</feature>
<dbReference type="InterPro" id="IPR049163">
    <property type="entry name" value="Pif1-like_2B_dom"/>
</dbReference>
<dbReference type="Gene3D" id="3.40.50.300">
    <property type="entry name" value="P-loop containing nucleotide triphosphate hydrolases"/>
    <property type="match status" value="1"/>
</dbReference>
<dbReference type="EC" id="5.6.2.3" evidence="10"/>
<dbReference type="Proteomes" id="UP001205105">
    <property type="component" value="Unassembled WGS sequence"/>
</dbReference>
<keyword evidence="9" id="KW-0863">Zinc-finger</keyword>
<dbReference type="AlphaFoldDB" id="A0AAD5GXJ3"/>
<name>A0AAD5GXJ3_9CHLO</name>
<dbReference type="InterPro" id="IPR027417">
    <property type="entry name" value="P-loop_NTPase"/>
</dbReference>
<dbReference type="InterPro" id="IPR001878">
    <property type="entry name" value="Znf_CCHC"/>
</dbReference>
<keyword evidence="9" id="KW-0862">Zinc</keyword>
<organism evidence="13 14">
    <name type="scientific">Chlorella ohadii</name>
    <dbReference type="NCBI Taxonomy" id="2649997"/>
    <lineage>
        <taxon>Eukaryota</taxon>
        <taxon>Viridiplantae</taxon>
        <taxon>Chlorophyta</taxon>
        <taxon>core chlorophytes</taxon>
        <taxon>Trebouxiophyceae</taxon>
        <taxon>Chlorellales</taxon>
        <taxon>Chlorellaceae</taxon>
        <taxon>Chlorella clade</taxon>
        <taxon>Chlorella</taxon>
    </lineage>
</organism>
<evidence type="ECO:0000256" key="11">
    <source>
        <dbReference type="SAM" id="MobiDB-lite"/>
    </source>
</evidence>
<dbReference type="Gene3D" id="4.10.60.10">
    <property type="entry name" value="Zinc finger, CCHC-type"/>
    <property type="match status" value="2"/>
</dbReference>
<dbReference type="CDD" id="cd18809">
    <property type="entry name" value="SF1_C_RecD"/>
    <property type="match status" value="1"/>
</dbReference>
<evidence type="ECO:0000313" key="13">
    <source>
        <dbReference type="EMBL" id="KAI7836059.1"/>
    </source>
</evidence>
<keyword evidence="5 10" id="KW-0067">ATP-binding</keyword>
<dbReference type="GO" id="GO:0008270">
    <property type="term" value="F:zinc ion binding"/>
    <property type="evidence" value="ECO:0007669"/>
    <property type="project" value="UniProtKB-KW"/>
</dbReference>
<dbReference type="SUPFAM" id="SSF57756">
    <property type="entry name" value="Retrovirus zinc finger-like domains"/>
    <property type="match status" value="2"/>
</dbReference>
<keyword evidence="9" id="KW-0479">Metal-binding</keyword>
<dbReference type="EMBL" id="JADXDR010000207">
    <property type="protein sequence ID" value="KAI7836059.1"/>
    <property type="molecule type" value="Genomic_DNA"/>
</dbReference>
<evidence type="ECO:0000256" key="7">
    <source>
        <dbReference type="ARBA" id="ARBA00023204"/>
    </source>
</evidence>
<keyword evidence="6" id="KW-0238">DNA-binding</keyword>
<dbReference type="InterPro" id="IPR036875">
    <property type="entry name" value="Znf_CCHC_sf"/>
</dbReference>
<dbReference type="InterPro" id="IPR010285">
    <property type="entry name" value="DNA_helicase_pif1-like_DEAD"/>
</dbReference>
<dbReference type="GO" id="GO:0006281">
    <property type="term" value="P:DNA repair"/>
    <property type="evidence" value="ECO:0007669"/>
    <property type="project" value="UniProtKB-KW"/>
</dbReference>
<dbReference type="InterPro" id="IPR051055">
    <property type="entry name" value="PIF1_helicase"/>
</dbReference>
<reference evidence="13" key="1">
    <citation type="submission" date="2020-11" db="EMBL/GenBank/DDBJ databases">
        <title>Chlorella ohadii genome sequencing and assembly.</title>
        <authorList>
            <person name="Murik O."/>
            <person name="Treves H."/>
            <person name="Kedem I."/>
            <person name="Shotland Y."/>
            <person name="Kaplan A."/>
        </authorList>
    </citation>
    <scope>NUCLEOTIDE SEQUENCE</scope>
    <source>
        <strain evidence="13">1</strain>
    </source>
</reference>
<dbReference type="Pfam" id="PF00098">
    <property type="entry name" value="zf-CCHC"/>
    <property type="match status" value="2"/>
</dbReference>
<keyword evidence="8" id="KW-0413">Isomerase</keyword>
<gene>
    <name evidence="13" type="ORF">COHA_010061</name>
</gene>
<keyword evidence="1 10" id="KW-0547">Nucleotide-binding</keyword>
<evidence type="ECO:0000313" key="14">
    <source>
        <dbReference type="Proteomes" id="UP001205105"/>
    </source>
</evidence>
<keyword evidence="10" id="KW-0233">DNA recombination</keyword>
<comment type="catalytic activity">
    <reaction evidence="10">
        <text>ATP + H2O = ADP + phosphate + H(+)</text>
        <dbReference type="Rhea" id="RHEA:13065"/>
        <dbReference type="ChEBI" id="CHEBI:15377"/>
        <dbReference type="ChEBI" id="CHEBI:15378"/>
        <dbReference type="ChEBI" id="CHEBI:30616"/>
        <dbReference type="ChEBI" id="CHEBI:43474"/>
        <dbReference type="ChEBI" id="CHEBI:456216"/>
        <dbReference type="EC" id="5.6.2.3"/>
    </reaction>
</comment>
<proteinExistence type="inferred from homology"/>
<keyword evidence="4 10" id="KW-0347">Helicase</keyword>
<evidence type="ECO:0000256" key="5">
    <source>
        <dbReference type="ARBA" id="ARBA00022840"/>
    </source>
</evidence>
<dbReference type="Pfam" id="PF05970">
    <property type="entry name" value="PIF1"/>
    <property type="match status" value="1"/>
</dbReference>
<keyword evidence="2 10" id="KW-0227">DNA damage</keyword>
<feature type="domain" description="CCHC-type" evidence="12">
    <location>
        <begin position="696"/>
        <end position="711"/>
    </location>
</feature>
<dbReference type="GO" id="GO:0003676">
    <property type="term" value="F:nucleic acid binding"/>
    <property type="evidence" value="ECO:0007669"/>
    <property type="project" value="InterPro"/>
</dbReference>
<comment type="cofactor">
    <cofactor evidence="10">
        <name>Mg(2+)</name>
        <dbReference type="ChEBI" id="CHEBI:18420"/>
    </cofactor>
</comment>
<dbReference type="SMART" id="SM00343">
    <property type="entry name" value="ZnF_C2HC"/>
    <property type="match status" value="2"/>
</dbReference>
<keyword evidence="7 10" id="KW-0234">DNA repair</keyword>
<keyword evidence="14" id="KW-1185">Reference proteome</keyword>
<comment type="caution">
    <text evidence="13">The sequence shown here is derived from an EMBL/GenBank/DDBJ whole genome shotgun (WGS) entry which is preliminary data.</text>
</comment>
<accession>A0AAD5GXJ3</accession>
<evidence type="ECO:0000259" key="12">
    <source>
        <dbReference type="PROSITE" id="PS50158"/>
    </source>
</evidence>
<evidence type="ECO:0000256" key="4">
    <source>
        <dbReference type="ARBA" id="ARBA00022806"/>
    </source>
</evidence>
<feature type="region of interest" description="Disordered" evidence="11">
    <location>
        <begin position="596"/>
        <end position="713"/>
    </location>
</feature>
<dbReference type="GO" id="GO:0016787">
    <property type="term" value="F:hydrolase activity"/>
    <property type="evidence" value="ECO:0007669"/>
    <property type="project" value="UniProtKB-KW"/>
</dbReference>
<evidence type="ECO:0000256" key="8">
    <source>
        <dbReference type="ARBA" id="ARBA00023235"/>
    </source>
</evidence>
<evidence type="ECO:0000256" key="2">
    <source>
        <dbReference type="ARBA" id="ARBA00022763"/>
    </source>
</evidence>
<evidence type="ECO:0000256" key="6">
    <source>
        <dbReference type="ARBA" id="ARBA00023125"/>
    </source>
</evidence>
<dbReference type="GO" id="GO:0043139">
    <property type="term" value="F:5'-3' DNA helicase activity"/>
    <property type="evidence" value="ECO:0007669"/>
    <property type="project" value="UniProtKB-EC"/>
</dbReference>
<dbReference type="GO" id="GO:0005524">
    <property type="term" value="F:ATP binding"/>
    <property type="evidence" value="ECO:0007669"/>
    <property type="project" value="UniProtKB-KW"/>
</dbReference>